<keyword evidence="3" id="KW-1185">Reference proteome</keyword>
<accession>A0A392RSV0</accession>
<name>A0A392RSV0_9FABA</name>
<feature type="region of interest" description="Disordered" evidence="1">
    <location>
        <begin position="1"/>
        <end position="26"/>
    </location>
</feature>
<feature type="compositionally biased region" description="Acidic residues" evidence="1">
    <location>
        <begin position="1"/>
        <end position="10"/>
    </location>
</feature>
<dbReference type="AlphaFoldDB" id="A0A392RSV0"/>
<protein>
    <submittedName>
        <fullName evidence="2">Uncharacterized protein</fullName>
    </submittedName>
</protein>
<dbReference type="EMBL" id="LXQA010270737">
    <property type="protein sequence ID" value="MCI39708.1"/>
    <property type="molecule type" value="Genomic_DNA"/>
</dbReference>
<evidence type="ECO:0000313" key="2">
    <source>
        <dbReference type="EMBL" id="MCI39708.1"/>
    </source>
</evidence>
<proteinExistence type="predicted"/>
<organism evidence="2 3">
    <name type="scientific">Trifolium medium</name>
    <dbReference type="NCBI Taxonomy" id="97028"/>
    <lineage>
        <taxon>Eukaryota</taxon>
        <taxon>Viridiplantae</taxon>
        <taxon>Streptophyta</taxon>
        <taxon>Embryophyta</taxon>
        <taxon>Tracheophyta</taxon>
        <taxon>Spermatophyta</taxon>
        <taxon>Magnoliopsida</taxon>
        <taxon>eudicotyledons</taxon>
        <taxon>Gunneridae</taxon>
        <taxon>Pentapetalae</taxon>
        <taxon>rosids</taxon>
        <taxon>fabids</taxon>
        <taxon>Fabales</taxon>
        <taxon>Fabaceae</taxon>
        <taxon>Papilionoideae</taxon>
        <taxon>50 kb inversion clade</taxon>
        <taxon>NPAAA clade</taxon>
        <taxon>Hologalegina</taxon>
        <taxon>IRL clade</taxon>
        <taxon>Trifolieae</taxon>
        <taxon>Trifolium</taxon>
    </lineage>
</organism>
<reference evidence="2 3" key="1">
    <citation type="journal article" date="2018" name="Front. Plant Sci.">
        <title>Red Clover (Trifolium pratense) and Zigzag Clover (T. medium) - A Picture of Genomic Similarities and Differences.</title>
        <authorList>
            <person name="Dluhosova J."/>
            <person name="Istvanek J."/>
            <person name="Nedelnik J."/>
            <person name="Repkova J."/>
        </authorList>
    </citation>
    <scope>NUCLEOTIDE SEQUENCE [LARGE SCALE GENOMIC DNA]</scope>
    <source>
        <strain evidence="3">cv. 10/8</strain>
        <tissue evidence="2">Leaf</tissue>
    </source>
</reference>
<evidence type="ECO:0000313" key="3">
    <source>
        <dbReference type="Proteomes" id="UP000265520"/>
    </source>
</evidence>
<evidence type="ECO:0000256" key="1">
    <source>
        <dbReference type="SAM" id="MobiDB-lite"/>
    </source>
</evidence>
<comment type="caution">
    <text evidence="2">The sequence shown here is derived from an EMBL/GenBank/DDBJ whole genome shotgun (WGS) entry which is preliminary data.</text>
</comment>
<feature type="non-terminal residue" evidence="2">
    <location>
        <position position="56"/>
    </location>
</feature>
<dbReference type="Proteomes" id="UP000265520">
    <property type="component" value="Unassembled WGS sequence"/>
</dbReference>
<sequence>MVQDFFEDLTENSSSSSFGGVGSGSETSIAVSFGDQEVESQIWDHGASLSMCDAIF</sequence>